<evidence type="ECO:0000256" key="5">
    <source>
        <dbReference type="ARBA" id="ARBA00022692"/>
    </source>
</evidence>
<comment type="subcellular location">
    <subcellularLocation>
        <location evidence="1">Cell inner membrane</location>
        <topology evidence="1">Multi-pass membrane protein</topology>
    </subcellularLocation>
</comment>
<dbReference type="Pfam" id="PF04290">
    <property type="entry name" value="DctQ"/>
    <property type="match status" value="1"/>
</dbReference>
<dbReference type="PANTHER" id="PTHR35011">
    <property type="entry name" value="2,3-DIKETO-L-GULONATE TRAP TRANSPORTER SMALL PERMEASE PROTEIN YIAM"/>
    <property type="match status" value="1"/>
</dbReference>
<evidence type="ECO:0000256" key="6">
    <source>
        <dbReference type="ARBA" id="ARBA00022989"/>
    </source>
</evidence>
<evidence type="ECO:0000256" key="7">
    <source>
        <dbReference type="ARBA" id="ARBA00023136"/>
    </source>
</evidence>
<proteinExistence type="inferred from homology"/>
<reference evidence="11 12" key="1">
    <citation type="submission" date="2017-06" db="EMBL/GenBank/DDBJ databases">
        <title>Draft genome sequence of anaerobic fermentative bacterium Anaeromicrobium sediminis DY2726D isolated from West Pacific Ocean sediments.</title>
        <authorList>
            <person name="Zeng X."/>
        </authorList>
    </citation>
    <scope>NUCLEOTIDE SEQUENCE [LARGE SCALE GENOMIC DNA]</scope>
    <source>
        <strain evidence="11 12">DY2726D</strain>
    </source>
</reference>
<dbReference type="RefSeq" id="WP_095130068.1">
    <property type="nucleotide sequence ID" value="NZ_NIBG01000001.1"/>
</dbReference>
<feature type="domain" description="Tripartite ATP-independent periplasmic transporters DctQ component" evidence="10">
    <location>
        <begin position="26"/>
        <end position="152"/>
    </location>
</feature>
<sequence length="193" mass="22241">MELLKKIDTFITRSIEIVITIFFMIILCLVFILAMLRYVFSSSIMGANEVITMLFIYCSSLGAAIMVRNREHIKISFFIDKFSPIGKKIILTINYLLISGLNICLVYLSFDWIKNTWDFKSQITKIPFWLVEISIPIGCGLIVLYSLNNILLIYTNSQEFNMETSEVDLELKDALIQVKETQVEDKQIDGEVI</sequence>
<dbReference type="InterPro" id="IPR055348">
    <property type="entry name" value="DctQ"/>
</dbReference>
<dbReference type="AlphaFoldDB" id="A0A267MNC6"/>
<feature type="transmembrane region" description="Helical" evidence="9">
    <location>
        <begin position="15"/>
        <end position="38"/>
    </location>
</feature>
<dbReference type="InterPro" id="IPR007387">
    <property type="entry name" value="TRAP_DctQ"/>
</dbReference>
<evidence type="ECO:0000256" key="9">
    <source>
        <dbReference type="SAM" id="Phobius"/>
    </source>
</evidence>
<evidence type="ECO:0000313" key="12">
    <source>
        <dbReference type="Proteomes" id="UP000216024"/>
    </source>
</evidence>
<keyword evidence="7 9" id="KW-0472">Membrane</keyword>
<dbReference type="GO" id="GO:0022857">
    <property type="term" value="F:transmembrane transporter activity"/>
    <property type="evidence" value="ECO:0007669"/>
    <property type="project" value="TreeGrafter"/>
</dbReference>
<keyword evidence="4" id="KW-0997">Cell inner membrane</keyword>
<feature type="transmembrane region" description="Helical" evidence="9">
    <location>
        <begin position="128"/>
        <end position="147"/>
    </location>
</feature>
<evidence type="ECO:0000259" key="10">
    <source>
        <dbReference type="Pfam" id="PF04290"/>
    </source>
</evidence>
<dbReference type="OrthoDB" id="45144at2"/>
<feature type="transmembrane region" description="Helical" evidence="9">
    <location>
        <begin position="89"/>
        <end position="108"/>
    </location>
</feature>
<evidence type="ECO:0000256" key="1">
    <source>
        <dbReference type="ARBA" id="ARBA00004429"/>
    </source>
</evidence>
<evidence type="ECO:0000256" key="3">
    <source>
        <dbReference type="ARBA" id="ARBA00022475"/>
    </source>
</evidence>
<evidence type="ECO:0000256" key="4">
    <source>
        <dbReference type="ARBA" id="ARBA00022519"/>
    </source>
</evidence>
<keyword evidence="6 9" id="KW-1133">Transmembrane helix</keyword>
<keyword evidence="2" id="KW-0813">Transport</keyword>
<dbReference type="GO" id="GO:0005886">
    <property type="term" value="C:plasma membrane"/>
    <property type="evidence" value="ECO:0007669"/>
    <property type="project" value="UniProtKB-SubCell"/>
</dbReference>
<feature type="transmembrane region" description="Helical" evidence="9">
    <location>
        <begin position="50"/>
        <end position="68"/>
    </location>
</feature>
<comment type="caution">
    <text evidence="11">The sequence shown here is derived from an EMBL/GenBank/DDBJ whole genome shotgun (WGS) entry which is preliminary data.</text>
</comment>
<keyword evidence="12" id="KW-1185">Reference proteome</keyword>
<evidence type="ECO:0000256" key="2">
    <source>
        <dbReference type="ARBA" id="ARBA00022448"/>
    </source>
</evidence>
<dbReference type="Proteomes" id="UP000216024">
    <property type="component" value="Unassembled WGS sequence"/>
</dbReference>
<name>A0A267MNC6_9FIRM</name>
<gene>
    <name evidence="11" type="ORF">CCE28_00980</name>
</gene>
<protein>
    <recommendedName>
        <fullName evidence="10">Tripartite ATP-independent periplasmic transporters DctQ component domain-containing protein</fullName>
    </recommendedName>
</protein>
<accession>A0A267MNC6</accession>
<comment type="similarity">
    <text evidence="8">Belongs to the TRAP transporter small permease family.</text>
</comment>
<evidence type="ECO:0000256" key="8">
    <source>
        <dbReference type="ARBA" id="ARBA00038436"/>
    </source>
</evidence>
<dbReference type="GO" id="GO:0015740">
    <property type="term" value="P:C4-dicarboxylate transport"/>
    <property type="evidence" value="ECO:0007669"/>
    <property type="project" value="TreeGrafter"/>
</dbReference>
<keyword evidence="5 9" id="KW-0812">Transmembrane</keyword>
<organism evidence="11 12">
    <name type="scientific">Anaeromicrobium sediminis</name>
    <dbReference type="NCBI Taxonomy" id="1478221"/>
    <lineage>
        <taxon>Bacteria</taxon>
        <taxon>Bacillati</taxon>
        <taxon>Bacillota</taxon>
        <taxon>Clostridia</taxon>
        <taxon>Peptostreptococcales</taxon>
        <taxon>Thermotaleaceae</taxon>
        <taxon>Anaeromicrobium</taxon>
    </lineage>
</organism>
<dbReference type="PANTHER" id="PTHR35011:SF2">
    <property type="entry name" value="2,3-DIKETO-L-GULONATE TRAP TRANSPORTER SMALL PERMEASE PROTEIN YIAM"/>
    <property type="match status" value="1"/>
</dbReference>
<evidence type="ECO:0000313" key="11">
    <source>
        <dbReference type="EMBL" id="PAB61036.1"/>
    </source>
</evidence>
<dbReference type="EMBL" id="NIBG01000001">
    <property type="protein sequence ID" value="PAB61036.1"/>
    <property type="molecule type" value="Genomic_DNA"/>
</dbReference>
<keyword evidence="3" id="KW-1003">Cell membrane</keyword>